<reference evidence="2 3" key="1">
    <citation type="submission" date="2016-04" db="EMBL/GenBank/DDBJ databases">
        <title>Draft Genome Sequences of Staphylococcus capitis Strain H36, S. capitis Strain H65, S. cohnii Strain H62, S. hominis Strain H69, Mycobacterium iranicum Strain H39, Plantibacter sp. Strain H53, Pseudomonas oryzihabitans Strain H72, and Microbacterium sp. Strain H83, isolated from residential settings.</title>
        <authorList>
            <person name="Lymperopoulou D."/>
            <person name="Adams R.I."/>
            <person name="Lindow S."/>
            <person name="Coil D.A."/>
            <person name="Jospin G."/>
            <person name="Eisen J.A."/>
        </authorList>
    </citation>
    <scope>NUCLEOTIDE SEQUENCE [LARGE SCALE GENOMIC DNA]</scope>
    <source>
        <strain evidence="2 3">H39</strain>
    </source>
</reference>
<organism evidence="2 3">
    <name type="scientific">Mycolicibacterium iranicum</name>
    <name type="common">Mycobacterium iranicum</name>
    <dbReference type="NCBI Taxonomy" id="912594"/>
    <lineage>
        <taxon>Bacteria</taxon>
        <taxon>Bacillati</taxon>
        <taxon>Actinomycetota</taxon>
        <taxon>Actinomycetes</taxon>
        <taxon>Mycobacteriales</taxon>
        <taxon>Mycobacteriaceae</taxon>
        <taxon>Mycolicibacterium</taxon>
    </lineage>
</organism>
<evidence type="ECO:0000313" key="3">
    <source>
        <dbReference type="Proteomes" id="UP000078396"/>
    </source>
</evidence>
<dbReference type="OrthoDB" id="4641130at2"/>
<dbReference type="eggNOG" id="ENOG503194M">
    <property type="taxonomic scope" value="Bacteria"/>
</dbReference>
<accession>A0A178LWT2</accession>
<dbReference type="Proteomes" id="UP000078396">
    <property type="component" value="Unassembled WGS sequence"/>
</dbReference>
<evidence type="ECO:0000313" key="2">
    <source>
        <dbReference type="EMBL" id="OAN38108.1"/>
    </source>
</evidence>
<dbReference type="RefSeq" id="WP_064282023.1">
    <property type="nucleotide sequence ID" value="NZ_LWCS01000022.1"/>
</dbReference>
<proteinExistence type="predicted"/>
<dbReference type="EMBL" id="LWCS01000022">
    <property type="protein sequence ID" value="OAN38108.1"/>
    <property type="molecule type" value="Genomic_DNA"/>
</dbReference>
<name>A0A178LWT2_MYCIR</name>
<evidence type="ECO:0000256" key="1">
    <source>
        <dbReference type="SAM" id="SignalP"/>
    </source>
</evidence>
<gene>
    <name evidence="2" type="ORF">A4X20_19870</name>
</gene>
<feature type="signal peptide" evidence="1">
    <location>
        <begin position="1"/>
        <end position="30"/>
    </location>
</feature>
<protein>
    <submittedName>
        <fullName evidence="2">Uncharacterized protein</fullName>
    </submittedName>
</protein>
<sequence length="142" mass="14788">MNAIATKFQVTAAAAAIAAGTALVPVAANAAPAVELPAAPVQVMGDIAAQPQGLIGVFVVQFTGAVTRTSTYWTRFTILNYESLLEARPDSIFAPFWEARIERLNEQLARYGEVTASACARGTSYTIVAGSYGGVTRGSCTA</sequence>
<keyword evidence="1" id="KW-0732">Signal</keyword>
<feature type="chain" id="PRO_5008091469" evidence="1">
    <location>
        <begin position="31"/>
        <end position="142"/>
    </location>
</feature>
<comment type="caution">
    <text evidence="2">The sequence shown here is derived from an EMBL/GenBank/DDBJ whole genome shotgun (WGS) entry which is preliminary data.</text>
</comment>
<dbReference type="AlphaFoldDB" id="A0A178LWT2"/>